<evidence type="ECO:0000256" key="1">
    <source>
        <dbReference type="SAM" id="MobiDB-lite"/>
    </source>
</evidence>
<feature type="compositionally biased region" description="Basic and acidic residues" evidence="1">
    <location>
        <begin position="111"/>
        <end position="131"/>
    </location>
</feature>
<dbReference type="EMBL" id="BMMK01000019">
    <property type="protein sequence ID" value="GGM65048.1"/>
    <property type="molecule type" value="Genomic_DNA"/>
</dbReference>
<protein>
    <recommendedName>
        <fullName evidence="4">DUF1376 domain-containing protein</fullName>
    </recommendedName>
</protein>
<evidence type="ECO:0008006" key="4">
    <source>
        <dbReference type="Google" id="ProtNLM"/>
    </source>
</evidence>
<proteinExistence type="predicted"/>
<feature type="compositionally biased region" description="Low complexity" evidence="1">
    <location>
        <begin position="132"/>
        <end position="143"/>
    </location>
</feature>
<gene>
    <name evidence="2" type="ORF">GCM10012275_39500</name>
</gene>
<keyword evidence="3" id="KW-1185">Reference proteome</keyword>
<sequence>MTYFPLPDEFYADPRFFSASADAVALWARAASWSAHHLTDGHVPSSALPLLRQLDEQFAAELVALGVWKRARGGFRFVDWPRLASRAYVEAKREADRARQQKRRTSRAMPSRRDSRASRTRVSGESRRESRPPIQSSPLQSPQEKTTPDGVGGASPPTEINAGAVVAAWVEAFQANDAAPTAGMRAQVGRTARELLSAGNAPDKVLEAARVAGAKGFTTIDRELGALSGRRARDTGDERGRWFEQ</sequence>
<reference evidence="2" key="1">
    <citation type="journal article" date="2014" name="Int. J. Syst. Evol. Microbiol.">
        <title>Complete genome sequence of Corynebacterium casei LMG S-19264T (=DSM 44701T), isolated from a smear-ripened cheese.</title>
        <authorList>
            <consortium name="US DOE Joint Genome Institute (JGI-PGF)"/>
            <person name="Walter F."/>
            <person name="Albersmeier A."/>
            <person name="Kalinowski J."/>
            <person name="Ruckert C."/>
        </authorList>
    </citation>
    <scope>NUCLEOTIDE SEQUENCE</scope>
    <source>
        <strain evidence="2">CGMCC 4.5737</strain>
    </source>
</reference>
<dbReference type="AlphaFoldDB" id="A0A8J3CAH8"/>
<reference evidence="2" key="2">
    <citation type="submission" date="2020-09" db="EMBL/GenBank/DDBJ databases">
        <authorList>
            <person name="Sun Q."/>
            <person name="Zhou Y."/>
        </authorList>
    </citation>
    <scope>NUCLEOTIDE SEQUENCE</scope>
    <source>
        <strain evidence="2">CGMCC 4.5737</strain>
    </source>
</reference>
<accession>A0A8J3CAH8</accession>
<dbReference type="Proteomes" id="UP000637578">
    <property type="component" value="Unassembled WGS sequence"/>
</dbReference>
<evidence type="ECO:0000313" key="3">
    <source>
        <dbReference type="Proteomes" id="UP000637578"/>
    </source>
</evidence>
<comment type="caution">
    <text evidence="2">The sequence shown here is derived from an EMBL/GenBank/DDBJ whole genome shotgun (WGS) entry which is preliminary data.</text>
</comment>
<name>A0A8J3CAH8_9PSEU</name>
<feature type="region of interest" description="Disordered" evidence="1">
    <location>
        <begin position="91"/>
        <end position="159"/>
    </location>
</feature>
<dbReference type="RefSeq" id="WP_189059802.1">
    <property type="nucleotide sequence ID" value="NZ_BMMK01000019.1"/>
</dbReference>
<evidence type="ECO:0000313" key="2">
    <source>
        <dbReference type="EMBL" id="GGM65048.1"/>
    </source>
</evidence>
<organism evidence="2 3">
    <name type="scientific">Longimycelium tulufanense</name>
    <dbReference type="NCBI Taxonomy" id="907463"/>
    <lineage>
        <taxon>Bacteria</taxon>
        <taxon>Bacillati</taxon>
        <taxon>Actinomycetota</taxon>
        <taxon>Actinomycetes</taxon>
        <taxon>Pseudonocardiales</taxon>
        <taxon>Pseudonocardiaceae</taxon>
        <taxon>Longimycelium</taxon>
    </lineage>
</organism>